<dbReference type="EMBL" id="CATQJA010002663">
    <property type="protein sequence ID" value="CAJ0581718.1"/>
    <property type="molecule type" value="Genomic_DNA"/>
</dbReference>
<dbReference type="InterPro" id="IPR050302">
    <property type="entry name" value="Rab_GAP_TBC_domain"/>
</dbReference>
<gene>
    <name evidence="3" type="ORF">MSPICULIGERA_LOCUS19873</name>
</gene>
<evidence type="ECO:0000259" key="2">
    <source>
        <dbReference type="PROSITE" id="PS50086"/>
    </source>
</evidence>
<organism evidence="3 4">
    <name type="scientific">Mesorhabditis spiculigera</name>
    <dbReference type="NCBI Taxonomy" id="96644"/>
    <lineage>
        <taxon>Eukaryota</taxon>
        <taxon>Metazoa</taxon>
        <taxon>Ecdysozoa</taxon>
        <taxon>Nematoda</taxon>
        <taxon>Chromadorea</taxon>
        <taxon>Rhabditida</taxon>
        <taxon>Rhabditina</taxon>
        <taxon>Rhabditomorpha</taxon>
        <taxon>Rhabditoidea</taxon>
        <taxon>Rhabditidae</taxon>
        <taxon>Mesorhabditinae</taxon>
        <taxon>Mesorhabditis</taxon>
    </lineage>
</organism>
<dbReference type="PROSITE" id="PS50086">
    <property type="entry name" value="TBC_RABGAP"/>
    <property type="match status" value="1"/>
</dbReference>
<dbReference type="AlphaFoldDB" id="A0AA36G897"/>
<dbReference type="GO" id="GO:0005096">
    <property type="term" value="F:GTPase activator activity"/>
    <property type="evidence" value="ECO:0007669"/>
    <property type="project" value="TreeGrafter"/>
</dbReference>
<comment type="caution">
    <text evidence="3">The sequence shown here is derived from an EMBL/GenBank/DDBJ whole genome shotgun (WGS) entry which is preliminary data.</text>
</comment>
<evidence type="ECO:0000313" key="3">
    <source>
        <dbReference type="EMBL" id="CAJ0581718.1"/>
    </source>
</evidence>
<feature type="compositionally biased region" description="Polar residues" evidence="1">
    <location>
        <begin position="513"/>
        <end position="526"/>
    </location>
</feature>
<feature type="compositionally biased region" description="Polar residues" evidence="1">
    <location>
        <begin position="660"/>
        <end position="669"/>
    </location>
</feature>
<evidence type="ECO:0000313" key="4">
    <source>
        <dbReference type="Proteomes" id="UP001177023"/>
    </source>
</evidence>
<feature type="non-terminal residue" evidence="3">
    <location>
        <position position="756"/>
    </location>
</feature>
<feature type="compositionally biased region" description="Low complexity" evidence="1">
    <location>
        <begin position="544"/>
        <end position="560"/>
    </location>
</feature>
<dbReference type="InterPro" id="IPR035969">
    <property type="entry name" value="Rab-GAP_TBC_sf"/>
</dbReference>
<dbReference type="FunFam" id="1.10.472.80:FF:000019">
    <property type="entry name" value="USP6 N-terminal like"/>
    <property type="match status" value="1"/>
</dbReference>
<dbReference type="Proteomes" id="UP001177023">
    <property type="component" value="Unassembled WGS sequence"/>
</dbReference>
<feature type="compositionally biased region" description="Basic and acidic residues" evidence="1">
    <location>
        <begin position="670"/>
        <end position="683"/>
    </location>
</feature>
<dbReference type="InterPro" id="IPR000195">
    <property type="entry name" value="Rab-GAP-TBC_dom"/>
</dbReference>
<dbReference type="PANTHER" id="PTHR47219">
    <property type="entry name" value="RAB GTPASE-ACTIVATING PROTEIN 1-LIKE"/>
    <property type="match status" value="1"/>
</dbReference>
<name>A0AA36G897_9BILA</name>
<feature type="region of interest" description="Disordered" evidence="1">
    <location>
        <begin position="1"/>
        <end position="46"/>
    </location>
</feature>
<protein>
    <recommendedName>
        <fullName evidence="2">Rab-GAP TBC domain-containing protein</fullName>
    </recommendedName>
</protein>
<feature type="region of interest" description="Disordered" evidence="1">
    <location>
        <begin position="142"/>
        <end position="165"/>
    </location>
</feature>
<feature type="compositionally biased region" description="Acidic residues" evidence="1">
    <location>
        <begin position="156"/>
        <end position="165"/>
    </location>
</feature>
<feature type="compositionally biased region" description="Pro residues" evidence="1">
    <location>
        <begin position="1"/>
        <end position="10"/>
    </location>
</feature>
<reference evidence="3" key="1">
    <citation type="submission" date="2023-06" db="EMBL/GenBank/DDBJ databases">
        <authorList>
            <person name="Delattre M."/>
        </authorList>
    </citation>
    <scope>NUCLEOTIDE SEQUENCE</scope>
    <source>
        <strain evidence="3">AF72</strain>
    </source>
</reference>
<sequence length="756" mass="85573">MSNSNRPPPAEESSDEESRTPIRRRRHIDLTPTNSNPVTGLIRGGSVRDPARLNHLSPGPIVHESKSATFKEGLIEGLDGTIQEVAPLLRTVSLRVRQQVQSTLSDPLKRKTDRIGSEIREGKRKMDALSAKLTLPKFMKDSKRSLATNDDAPSSSDDESMDGEALDQIERENIVDMYEKLRREKKWLAMLKQMDEHKPAKKLQERVWKGVPLKLKIRVWPRLLNIDRLRRDCRDIPDKDGKGIYDQLKARAKLVSRDVKQIDLDINRTFRNNEIFRDRYCVKQKSLLNVLVAYSMYNTEVGYCQGMSQIAGLFLMYLDEEEAFWCMHALMVSQKHTMHGFFVPGFPKLARFEQHYIKLVKKYKSKVSKHLDKLDIPYIYMTKWWFGCFLDRVPYALALRIWDVFLWEGDAVLLAMGLNIMKMHEKRILKCGFEQFMELVQDGLATNFGYSNDVVMESLHAILDKLRSDKLDRPPPPAEGSLPEVPTKAYGPILAKTLDQIKCEVAEVRSRSSRANSMVASRTASMISPEAAAERQKLKKITVATGRTPRPARRNNGAARLQSESSLQRDSRPPAPESFNATFSNGAPPTEEVPFKIPSRGSMKGSPYEQQQFPEAPKRGPVRPMGLSGKEQMRAYSSGKMPPAQPPSSTSSSLRMRPGNNDSLKSTDTSSRKSTYDNVHTDRQPSSPQRTITVRDDRSGKLVYISRGGDDDSPPGQMDDILNYGPEPPSVTHLANHVTYVKIGEDGEANEWTTKM</sequence>
<dbReference type="PANTHER" id="PTHR47219:SF25">
    <property type="entry name" value="RAB-GAP TBC DOMAIN-CONTAINING PROTEIN"/>
    <property type="match status" value="1"/>
</dbReference>
<evidence type="ECO:0000256" key="1">
    <source>
        <dbReference type="SAM" id="MobiDB-lite"/>
    </source>
</evidence>
<feature type="region of interest" description="Disordered" evidence="1">
    <location>
        <begin position="512"/>
        <end position="700"/>
    </location>
</feature>
<proteinExistence type="predicted"/>
<feature type="domain" description="Rab-GAP TBC" evidence="2">
    <location>
        <begin position="210"/>
        <end position="409"/>
    </location>
</feature>
<dbReference type="SMART" id="SM00164">
    <property type="entry name" value="TBC"/>
    <property type="match status" value="1"/>
</dbReference>
<dbReference type="SUPFAM" id="SSF47923">
    <property type="entry name" value="Ypt/Rab-GAP domain of gyp1p"/>
    <property type="match status" value="2"/>
</dbReference>
<dbReference type="GO" id="GO:0031267">
    <property type="term" value="F:small GTPase binding"/>
    <property type="evidence" value="ECO:0007669"/>
    <property type="project" value="TreeGrafter"/>
</dbReference>
<keyword evidence="4" id="KW-1185">Reference proteome</keyword>
<dbReference type="FunFam" id="1.10.8.270:FF:000016">
    <property type="entry name" value="TBC1 domain family member 2A"/>
    <property type="match status" value="1"/>
</dbReference>
<feature type="compositionally biased region" description="Polar residues" evidence="1">
    <location>
        <begin position="145"/>
        <end position="155"/>
    </location>
</feature>
<dbReference type="Gene3D" id="1.10.8.270">
    <property type="entry name" value="putative rabgap domain of human tbc1 domain family member 14 like domains"/>
    <property type="match status" value="1"/>
</dbReference>
<dbReference type="Gene3D" id="1.10.472.80">
    <property type="entry name" value="Ypt/Rab-GAP domain of gyp1p, domain 3"/>
    <property type="match status" value="1"/>
</dbReference>
<dbReference type="Pfam" id="PF00566">
    <property type="entry name" value="RabGAP-TBC"/>
    <property type="match status" value="1"/>
</dbReference>
<accession>A0AA36G897</accession>